<dbReference type="InterPro" id="IPR011125">
    <property type="entry name" value="Znf_HypF"/>
</dbReference>
<dbReference type="GO" id="GO:0003998">
    <property type="term" value="F:acylphosphatase activity"/>
    <property type="evidence" value="ECO:0007669"/>
    <property type="project" value="UniProtKB-EC"/>
</dbReference>
<evidence type="ECO:0000256" key="8">
    <source>
        <dbReference type="ARBA" id="ARBA00047645"/>
    </source>
</evidence>
<dbReference type="UniPathway" id="UPA00335"/>
<dbReference type="InterPro" id="IPR001792">
    <property type="entry name" value="Acylphosphatase-like_dom"/>
</dbReference>
<dbReference type="GO" id="GO:0051604">
    <property type="term" value="P:protein maturation"/>
    <property type="evidence" value="ECO:0007669"/>
    <property type="project" value="TreeGrafter"/>
</dbReference>
<dbReference type="FunFam" id="3.30.420.40:FF:000124">
    <property type="entry name" value="Carbamoyltransferase HypF"/>
    <property type="match status" value="1"/>
</dbReference>
<feature type="active site" evidence="11">
    <location>
        <position position="19"/>
    </location>
</feature>
<dbReference type="PANTHER" id="PTHR42959:SF1">
    <property type="entry name" value="CARBAMOYLTRANSFERASE HYPF"/>
    <property type="match status" value="1"/>
</dbReference>
<dbReference type="GO" id="GO:0003725">
    <property type="term" value="F:double-stranded RNA binding"/>
    <property type="evidence" value="ECO:0007669"/>
    <property type="project" value="InterPro"/>
</dbReference>
<evidence type="ECO:0000256" key="4">
    <source>
        <dbReference type="ARBA" id="ARBA00022598"/>
    </source>
</evidence>
<dbReference type="Gene3D" id="3.30.110.120">
    <property type="match status" value="1"/>
</dbReference>
<evidence type="ECO:0000256" key="2">
    <source>
        <dbReference type="ARBA" id="ARBA00005614"/>
    </source>
</evidence>
<comment type="pathway">
    <text evidence="1">Protein modification; [NiFe] hydrogenase maturation.</text>
</comment>
<keyword evidence="11" id="KW-0378">Hydrolase</keyword>
<evidence type="ECO:0000256" key="6">
    <source>
        <dbReference type="ARBA" id="ARBA00022771"/>
    </source>
</evidence>
<keyword evidence="15" id="KW-1185">Reference proteome</keyword>
<comment type="catalytic activity">
    <reaction evidence="9">
        <text>C-terminal L-cysteinyl-[HypE protein] + carbamoyl phosphate + ATP + H2O = C-terminal S-carboxamide-L-cysteinyl-[HypE protein] + AMP + phosphate + diphosphate + H(+)</text>
        <dbReference type="Rhea" id="RHEA:55636"/>
        <dbReference type="Rhea" id="RHEA-COMP:14247"/>
        <dbReference type="Rhea" id="RHEA-COMP:14392"/>
        <dbReference type="ChEBI" id="CHEBI:15377"/>
        <dbReference type="ChEBI" id="CHEBI:15378"/>
        <dbReference type="ChEBI" id="CHEBI:30616"/>
        <dbReference type="ChEBI" id="CHEBI:33019"/>
        <dbReference type="ChEBI" id="CHEBI:43474"/>
        <dbReference type="ChEBI" id="CHEBI:58228"/>
        <dbReference type="ChEBI" id="CHEBI:76913"/>
        <dbReference type="ChEBI" id="CHEBI:139126"/>
        <dbReference type="ChEBI" id="CHEBI:456215"/>
    </reaction>
</comment>
<evidence type="ECO:0000256" key="7">
    <source>
        <dbReference type="ARBA" id="ARBA00022833"/>
    </source>
</evidence>
<dbReference type="RefSeq" id="WP_186834783.1">
    <property type="nucleotide sequence ID" value="NZ_JACOOQ010000004.1"/>
</dbReference>
<evidence type="ECO:0000256" key="5">
    <source>
        <dbReference type="ARBA" id="ARBA00022723"/>
    </source>
</evidence>
<dbReference type="Pfam" id="PF17788">
    <property type="entry name" value="HypF_C"/>
    <property type="match status" value="1"/>
</dbReference>
<feature type="domain" description="YrdC-like" evidence="13">
    <location>
        <begin position="200"/>
        <end position="386"/>
    </location>
</feature>
<dbReference type="PROSITE" id="PS51160">
    <property type="entry name" value="ACYLPHOSPHATASE_3"/>
    <property type="match status" value="1"/>
</dbReference>
<dbReference type="GO" id="GO:0016874">
    <property type="term" value="F:ligase activity"/>
    <property type="evidence" value="ECO:0007669"/>
    <property type="project" value="UniProtKB-UniRule"/>
</dbReference>
<dbReference type="Pfam" id="PF07503">
    <property type="entry name" value="zf-HYPF"/>
    <property type="match status" value="2"/>
</dbReference>
<dbReference type="Pfam" id="PF01300">
    <property type="entry name" value="Sua5_yciO_yrdC"/>
    <property type="match status" value="1"/>
</dbReference>
<dbReference type="Gene3D" id="3.30.420.360">
    <property type="match status" value="1"/>
</dbReference>
<dbReference type="Pfam" id="PF00708">
    <property type="entry name" value="Acylphosphatase"/>
    <property type="match status" value="1"/>
</dbReference>
<sequence>MIIAKKIVIKGIVQGVGFRPFIYKNAFKNNLKGFVNNTSKGVFIEVEGYHEDIISFIKEIREKPPVLSKVTDIKIIDKEIEGYTDFKIIESVEEEEAITLLSPDIATCDDCLRDISDVNNRRYRYPFTNCTNCGPRFSITKKVPYDRGNTTMSVFEMCTVCRVEYTNPIDRRFHAQPNGCSKCGPKVFICDKEGQEIISKDPIKDIAKEIKNGKIVAIKGIGGFHLACAAKSAKVINEIRKRKKRPGKPLAVMMRDIETVKKYCHVNELEERILLGNKKPILLLDKKRNSLLPRELTNYQNGKLGVMLPYTPVHHILFSEDIDVLVMTSANISGEPMVYKNHEAIEKLRGIADFYLMNNRDIYIPIDDAVSRVVLGKERVMRIARGYAPKAMEIKNMAYTIALGSNSNNTFAISNGENVFLSNYIGDLVNYNTWQHYINSLEHMKKIYKINPKSYFYDLHPNFYQNELLKEIEIRKIGIQHHHAHIVSCMAEHSLEEEVIGVAFDGTGYGTDGKLWGGEFFICDRERFKRLAHINYIALPGGEGAIREPWKMAISYLYDTFKENYTVYLPKHLQQKKHKIITEIIKKDINSPKASSIGRLFDAVAALLGFDDKITFQGEAAIDLENISCKDDESFYQYNICLEEGSYIIDCKPIIKSVVIDIIDGIDKELIARRFHNTVIEFTTVLCEILRKEYHLSSVVLSGGVFQNEILLINIYEKLIKKGFKVYINEQIPANDEGISIGQMVIGNEILKKELVV</sequence>
<comment type="caution">
    <text evidence="14">The sequence shown here is derived from an EMBL/GenBank/DDBJ whole genome shotgun (WGS) entry which is preliminary data.</text>
</comment>
<dbReference type="Gene3D" id="3.90.870.50">
    <property type="match status" value="1"/>
</dbReference>
<evidence type="ECO:0000256" key="10">
    <source>
        <dbReference type="PIRNR" id="PIRNR006256"/>
    </source>
</evidence>
<dbReference type="EC" id="6.2.-.-" evidence="10"/>
<proteinExistence type="inferred from homology"/>
<dbReference type="InterPro" id="IPR051060">
    <property type="entry name" value="Carbamoyltrans_HypF-like"/>
</dbReference>
<evidence type="ECO:0000256" key="9">
    <source>
        <dbReference type="ARBA" id="ARBA00048220"/>
    </source>
</evidence>
<comment type="similarity">
    <text evidence="3 10">Belongs to the carbamoyltransferase HypF family.</text>
</comment>
<dbReference type="PROSITE" id="PS51163">
    <property type="entry name" value="YRDC"/>
    <property type="match status" value="1"/>
</dbReference>
<dbReference type="NCBIfam" id="TIGR00143">
    <property type="entry name" value="hypF"/>
    <property type="match status" value="1"/>
</dbReference>
<name>A0A8I0A7H0_9CLOT</name>
<dbReference type="InterPro" id="IPR055128">
    <property type="entry name" value="HypF_C_2"/>
</dbReference>
<dbReference type="InterPro" id="IPR041440">
    <property type="entry name" value="HypF_C"/>
</dbReference>
<evidence type="ECO:0000313" key="14">
    <source>
        <dbReference type="EMBL" id="MBC5639557.1"/>
    </source>
</evidence>
<keyword evidence="14" id="KW-0808">Transferase</keyword>
<evidence type="ECO:0000313" key="15">
    <source>
        <dbReference type="Proteomes" id="UP000662088"/>
    </source>
</evidence>
<feature type="domain" description="Acylphosphatase-like" evidence="12">
    <location>
        <begin position="4"/>
        <end position="90"/>
    </location>
</feature>
<dbReference type="PIRSF" id="PIRSF006256">
    <property type="entry name" value="CMPcnvr_hdrg_mat"/>
    <property type="match status" value="1"/>
</dbReference>
<accession>A0A8I0A7H0</accession>
<dbReference type="EMBL" id="JACOOQ010000004">
    <property type="protein sequence ID" value="MBC5639557.1"/>
    <property type="molecule type" value="Genomic_DNA"/>
</dbReference>
<organism evidence="14 15">
    <name type="scientific">Clostridium lentum</name>
    <dbReference type="NCBI Taxonomy" id="2763037"/>
    <lineage>
        <taxon>Bacteria</taxon>
        <taxon>Bacillati</taxon>
        <taxon>Bacillota</taxon>
        <taxon>Clostridia</taxon>
        <taxon>Eubacteriales</taxon>
        <taxon>Clostridiaceae</taxon>
        <taxon>Clostridium</taxon>
    </lineage>
</organism>
<dbReference type="AlphaFoldDB" id="A0A8I0A7H0"/>
<reference evidence="14" key="1">
    <citation type="submission" date="2020-08" db="EMBL/GenBank/DDBJ databases">
        <title>Genome public.</title>
        <authorList>
            <person name="Liu C."/>
            <person name="Sun Q."/>
        </authorList>
    </citation>
    <scope>NUCLEOTIDE SEQUENCE</scope>
    <source>
        <strain evidence="14">NSJ-42</strain>
    </source>
</reference>
<dbReference type="InterPro" id="IPR004421">
    <property type="entry name" value="Carbamoyltransferase_HypF"/>
</dbReference>
<dbReference type="SUPFAM" id="SSF53067">
    <property type="entry name" value="Actin-like ATPase domain"/>
    <property type="match status" value="1"/>
</dbReference>
<evidence type="ECO:0000256" key="11">
    <source>
        <dbReference type="PROSITE-ProRule" id="PRU00520"/>
    </source>
</evidence>
<dbReference type="SUPFAM" id="SSF54975">
    <property type="entry name" value="Acylphosphatase/BLUF domain-like"/>
    <property type="match status" value="1"/>
</dbReference>
<gene>
    <name evidence="14" type="primary">hypF</name>
    <name evidence="14" type="ORF">H8R92_03760</name>
</gene>
<evidence type="ECO:0000259" key="12">
    <source>
        <dbReference type="PROSITE" id="PS51160"/>
    </source>
</evidence>
<dbReference type="InterPro" id="IPR043129">
    <property type="entry name" value="ATPase_NBD"/>
</dbReference>
<keyword evidence="6" id="KW-0863">Zinc-finger</keyword>
<dbReference type="GO" id="GO:0016743">
    <property type="term" value="F:carboxyl- or carbamoyltransferase activity"/>
    <property type="evidence" value="ECO:0007669"/>
    <property type="project" value="UniProtKB-UniRule"/>
</dbReference>
<feature type="active site" evidence="11">
    <location>
        <position position="37"/>
    </location>
</feature>
<dbReference type="InterPro" id="IPR036046">
    <property type="entry name" value="Acylphosphatase-like_dom_sf"/>
</dbReference>
<dbReference type="InterPro" id="IPR006070">
    <property type="entry name" value="Sua5-like_dom"/>
</dbReference>
<dbReference type="Pfam" id="PF22521">
    <property type="entry name" value="HypF_C_2"/>
    <property type="match status" value="1"/>
</dbReference>
<dbReference type="PANTHER" id="PTHR42959">
    <property type="entry name" value="CARBAMOYLTRANSFERASE"/>
    <property type="match status" value="1"/>
</dbReference>
<dbReference type="PROSITE" id="PS00150">
    <property type="entry name" value="ACYLPHOSPHATASE_1"/>
    <property type="match status" value="1"/>
</dbReference>
<dbReference type="GO" id="GO:0008270">
    <property type="term" value="F:zinc ion binding"/>
    <property type="evidence" value="ECO:0007669"/>
    <property type="project" value="UniProtKB-KW"/>
</dbReference>
<comment type="catalytic activity">
    <reaction evidence="8 11">
        <text>an acyl phosphate + H2O = a carboxylate + phosphate + H(+)</text>
        <dbReference type="Rhea" id="RHEA:14965"/>
        <dbReference type="ChEBI" id="CHEBI:15377"/>
        <dbReference type="ChEBI" id="CHEBI:15378"/>
        <dbReference type="ChEBI" id="CHEBI:29067"/>
        <dbReference type="ChEBI" id="CHEBI:43474"/>
        <dbReference type="ChEBI" id="CHEBI:59918"/>
        <dbReference type="EC" id="3.6.1.7"/>
    </reaction>
</comment>
<keyword evidence="4" id="KW-0436">Ligase</keyword>
<keyword evidence="7" id="KW-0862">Zinc</keyword>
<comment type="similarity">
    <text evidence="2">Belongs to the acylphosphatase family.</text>
</comment>
<dbReference type="InterPro" id="IPR017945">
    <property type="entry name" value="DHBP_synth_RibB-like_a/b_dom"/>
</dbReference>
<evidence type="ECO:0000256" key="1">
    <source>
        <dbReference type="ARBA" id="ARBA00004711"/>
    </source>
</evidence>
<protein>
    <recommendedName>
        <fullName evidence="10">Carbamoyltransferase</fullName>
        <ecNumber evidence="10">6.2.-.-</ecNumber>
    </recommendedName>
</protein>
<keyword evidence="5" id="KW-0479">Metal-binding</keyword>
<dbReference type="SUPFAM" id="SSF55821">
    <property type="entry name" value="YrdC/RibB"/>
    <property type="match status" value="1"/>
</dbReference>
<dbReference type="Proteomes" id="UP000662088">
    <property type="component" value="Unassembled WGS sequence"/>
</dbReference>
<evidence type="ECO:0000256" key="3">
    <source>
        <dbReference type="ARBA" id="ARBA00008097"/>
    </source>
</evidence>
<evidence type="ECO:0000259" key="13">
    <source>
        <dbReference type="PROSITE" id="PS51163"/>
    </source>
</evidence>
<dbReference type="Gene3D" id="3.30.420.40">
    <property type="match status" value="1"/>
</dbReference>
<dbReference type="InterPro" id="IPR017968">
    <property type="entry name" value="Acylphosphatase_CS"/>
</dbReference>